<organism evidence="1 2">
    <name type="scientific">Candidatus Roizmanbacteria bacterium CG03_land_8_20_14_0_80_39_12</name>
    <dbReference type="NCBI Taxonomy" id="1974847"/>
    <lineage>
        <taxon>Bacteria</taxon>
        <taxon>Candidatus Roizmaniibacteriota</taxon>
    </lineage>
</organism>
<dbReference type="AlphaFoldDB" id="A0A2M7BS37"/>
<gene>
    <name evidence="1" type="ORF">COS52_03505</name>
</gene>
<evidence type="ECO:0000313" key="1">
    <source>
        <dbReference type="EMBL" id="PIV08290.1"/>
    </source>
</evidence>
<comment type="caution">
    <text evidence="1">The sequence shown here is derived from an EMBL/GenBank/DDBJ whole genome shotgun (WGS) entry which is preliminary data.</text>
</comment>
<proteinExistence type="predicted"/>
<evidence type="ECO:0000313" key="2">
    <source>
        <dbReference type="Proteomes" id="UP000230119"/>
    </source>
</evidence>
<reference evidence="2" key="1">
    <citation type="submission" date="2017-09" db="EMBL/GenBank/DDBJ databases">
        <title>Depth-based differentiation of microbial function through sediment-hosted aquifers and enrichment of novel symbionts in the deep terrestrial subsurface.</title>
        <authorList>
            <person name="Probst A.J."/>
            <person name="Ladd B."/>
            <person name="Jarett J.K."/>
            <person name="Geller-Mcgrath D.E."/>
            <person name="Sieber C.M.K."/>
            <person name="Emerson J.B."/>
            <person name="Anantharaman K."/>
            <person name="Thomas B.C."/>
            <person name="Malmstrom R."/>
            <person name="Stieglmeier M."/>
            <person name="Klingl A."/>
            <person name="Woyke T."/>
            <person name="Ryan C.M."/>
            <person name="Banfield J.F."/>
        </authorList>
    </citation>
    <scope>NUCLEOTIDE SEQUENCE [LARGE SCALE GENOMIC DNA]</scope>
</reference>
<accession>A0A2M7BS37</accession>
<dbReference type="Proteomes" id="UP000230119">
    <property type="component" value="Unassembled WGS sequence"/>
</dbReference>
<dbReference type="EMBL" id="PEVA01000148">
    <property type="protein sequence ID" value="PIV08290.1"/>
    <property type="molecule type" value="Genomic_DNA"/>
</dbReference>
<name>A0A2M7BS37_9BACT</name>
<protein>
    <submittedName>
        <fullName evidence="1">Uncharacterized protein</fullName>
    </submittedName>
</protein>
<sequence length="59" mass="6921">MFALQIKKYTDDYDSGKEEWRIDSHCPKKPSAQYRPHDAPQASCRLQESEGFPIFMQVD</sequence>